<feature type="region of interest" description="Disordered" evidence="1">
    <location>
        <begin position="1"/>
        <end position="170"/>
    </location>
</feature>
<evidence type="ECO:0000256" key="1">
    <source>
        <dbReference type="SAM" id="MobiDB-lite"/>
    </source>
</evidence>
<name>A0A166AGH4_EXIGL</name>
<organism evidence="2 3">
    <name type="scientific">Exidia glandulosa HHB12029</name>
    <dbReference type="NCBI Taxonomy" id="1314781"/>
    <lineage>
        <taxon>Eukaryota</taxon>
        <taxon>Fungi</taxon>
        <taxon>Dikarya</taxon>
        <taxon>Basidiomycota</taxon>
        <taxon>Agaricomycotina</taxon>
        <taxon>Agaricomycetes</taxon>
        <taxon>Auriculariales</taxon>
        <taxon>Exidiaceae</taxon>
        <taxon>Exidia</taxon>
    </lineage>
</organism>
<feature type="compositionally biased region" description="Basic and acidic residues" evidence="1">
    <location>
        <begin position="221"/>
        <end position="230"/>
    </location>
</feature>
<accession>A0A166AGH4</accession>
<sequence length="280" mass="29886">MSGYTEPGDRPEMPHRNSSTKGIPQQQPNTQPLPDSQPQSGAVPLSDTHNSQSQSQYQSQPNVPQQEELPPRPVQKTATVARASHRGEGHGESKPAPSDGHGAAHGTEKVDLDGPPQPNMERAEAERKERAELAKKAESEGRAQADYPEQVHAGQVGLGPAIGDRDRATMGDKISGFKEVIAGKVKRNPELVETGHSRITGDLKRQQREQDDAKNPFGNAKTDDSEKKPGDAPAQAGDAPADKAPQESQVPRAHGDRDVSFRDTNPGNSSAPPAPASTTQ</sequence>
<dbReference type="InParanoid" id="A0A166AGH4"/>
<feature type="region of interest" description="Disordered" evidence="1">
    <location>
        <begin position="183"/>
        <end position="280"/>
    </location>
</feature>
<proteinExistence type="predicted"/>
<keyword evidence="3" id="KW-1185">Reference proteome</keyword>
<gene>
    <name evidence="2" type="ORF">EXIGLDRAFT_719151</name>
</gene>
<dbReference type="Proteomes" id="UP000077266">
    <property type="component" value="Unassembled WGS sequence"/>
</dbReference>
<dbReference type="EMBL" id="KV426023">
    <property type="protein sequence ID" value="KZV91649.1"/>
    <property type="molecule type" value="Genomic_DNA"/>
</dbReference>
<reference evidence="2 3" key="1">
    <citation type="journal article" date="2016" name="Mol. Biol. Evol.">
        <title>Comparative Genomics of Early-Diverging Mushroom-Forming Fungi Provides Insights into the Origins of Lignocellulose Decay Capabilities.</title>
        <authorList>
            <person name="Nagy L.G."/>
            <person name="Riley R."/>
            <person name="Tritt A."/>
            <person name="Adam C."/>
            <person name="Daum C."/>
            <person name="Floudas D."/>
            <person name="Sun H."/>
            <person name="Yadav J.S."/>
            <person name="Pangilinan J."/>
            <person name="Larsson K.H."/>
            <person name="Matsuura K."/>
            <person name="Barry K."/>
            <person name="Labutti K."/>
            <person name="Kuo R."/>
            <person name="Ohm R.A."/>
            <person name="Bhattacharya S.S."/>
            <person name="Shirouzu T."/>
            <person name="Yoshinaga Y."/>
            <person name="Martin F.M."/>
            <person name="Grigoriev I.V."/>
            <person name="Hibbett D.S."/>
        </authorList>
    </citation>
    <scope>NUCLEOTIDE SEQUENCE [LARGE SCALE GENOMIC DNA]</scope>
    <source>
        <strain evidence="2 3">HHB12029</strain>
    </source>
</reference>
<feature type="compositionally biased region" description="Polar residues" evidence="1">
    <location>
        <begin position="16"/>
        <end position="40"/>
    </location>
</feature>
<evidence type="ECO:0000313" key="2">
    <source>
        <dbReference type="EMBL" id="KZV91649.1"/>
    </source>
</evidence>
<evidence type="ECO:0000313" key="3">
    <source>
        <dbReference type="Proteomes" id="UP000077266"/>
    </source>
</evidence>
<dbReference type="AlphaFoldDB" id="A0A166AGH4"/>
<feature type="compositionally biased region" description="Low complexity" evidence="1">
    <location>
        <begin position="50"/>
        <end position="66"/>
    </location>
</feature>
<dbReference type="OrthoDB" id="2500073at2759"/>
<feature type="compositionally biased region" description="Basic and acidic residues" evidence="1">
    <location>
        <begin position="187"/>
        <end position="214"/>
    </location>
</feature>
<protein>
    <submittedName>
        <fullName evidence="2">Uncharacterized protein</fullName>
    </submittedName>
</protein>
<feature type="compositionally biased region" description="Basic and acidic residues" evidence="1">
    <location>
        <begin position="121"/>
        <end position="143"/>
    </location>
</feature>
<dbReference type="STRING" id="1314781.A0A166AGH4"/>